<keyword evidence="5" id="KW-1185">Reference proteome</keyword>
<organism evidence="4 5">
    <name type="scientific">Parthenolecanium corni</name>
    <dbReference type="NCBI Taxonomy" id="536013"/>
    <lineage>
        <taxon>Eukaryota</taxon>
        <taxon>Metazoa</taxon>
        <taxon>Ecdysozoa</taxon>
        <taxon>Arthropoda</taxon>
        <taxon>Hexapoda</taxon>
        <taxon>Insecta</taxon>
        <taxon>Pterygota</taxon>
        <taxon>Neoptera</taxon>
        <taxon>Paraneoptera</taxon>
        <taxon>Hemiptera</taxon>
        <taxon>Sternorrhyncha</taxon>
        <taxon>Coccoidea</taxon>
        <taxon>Coccidae</taxon>
        <taxon>Parthenolecanium</taxon>
    </lineage>
</organism>
<evidence type="ECO:0000256" key="2">
    <source>
        <dbReference type="SAM" id="MobiDB-lite"/>
    </source>
</evidence>
<proteinExistence type="inferred from homology"/>
<evidence type="ECO:0000256" key="1">
    <source>
        <dbReference type="ARBA" id="ARBA00007959"/>
    </source>
</evidence>
<dbReference type="Proteomes" id="UP001367676">
    <property type="component" value="Unassembled WGS sequence"/>
</dbReference>
<reference evidence="4 5" key="1">
    <citation type="submission" date="2024-03" db="EMBL/GenBank/DDBJ databases">
        <title>Adaptation during the transition from Ophiocordyceps entomopathogen to insect associate is accompanied by gene loss and intensified selection.</title>
        <authorList>
            <person name="Ward C.M."/>
            <person name="Onetto C.A."/>
            <person name="Borneman A.R."/>
        </authorList>
    </citation>
    <scope>NUCLEOTIDE SEQUENCE [LARGE SCALE GENOMIC DNA]</scope>
    <source>
        <strain evidence="4">AWRI1</strain>
        <tissue evidence="4">Single Adult Female</tissue>
    </source>
</reference>
<dbReference type="PANTHER" id="PTHR13456">
    <property type="entry name" value="UPF0729 PROTEIN C18ORF32"/>
    <property type="match status" value="1"/>
</dbReference>
<protein>
    <submittedName>
        <fullName evidence="4">Uncharacterized protein</fullName>
    </submittedName>
</protein>
<keyword evidence="3" id="KW-0732">Signal</keyword>
<feature type="compositionally biased region" description="Low complexity" evidence="2">
    <location>
        <begin position="65"/>
        <end position="77"/>
    </location>
</feature>
<dbReference type="PANTHER" id="PTHR13456:SF0">
    <property type="entry name" value="UPF0729 PROTEIN C18ORF32"/>
    <property type="match status" value="1"/>
</dbReference>
<feature type="signal peptide" evidence="3">
    <location>
        <begin position="1"/>
        <end position="21"/>
    </location>
</feature>
<dbReference type="AlphaFoldDB" id="A0AAN9TDA0"/>
<feature type="chain" id="PRO_5042944895" evidence="3">
    <location>
        <begin position="22"/>
        <end position="95"/>
    </location>
</feature>
<dbReference type="Pfam" id="PF14975">
    <property type="entry name" value="DUF4512"/>
    <property type="match status" value="1"/>
</dbReference>
<evidence type="ECO:0000256" key="3">
    <source>
        <dbReference type="SAM" id="SignalP"/>
    </source>
</evidence>
<accession>A0AAN9TDA0</accession>
<dbReference type="InterPro" id="IPR026776">
    <property type="entry name" value="UPF0729_C18orf32-like"/>
</dbReference>
<comment type="caution">
    <text evidence="4">The sequence shown here is derived from an EMBL/GenBank/DDBJ whole genome shotgun (WGS) entry which is preliminary data.</text>
</comment>
<comment type="similarity">
    <text evidence="1">Belongs to the UPF0729 family.</text>
</comment>
<sequence length="95" mass="10549">MVCVPCFLIPFLLFLWRFIQPYVLRIWNPFEKKDGENKSTTDISECSLFASCPCLKKKENGETAETVTSTDTATVADGQPQGVTAGDNPDTKKSQ</sequence>
<feature type="region of interest" description="Disordered" evidence="2">
    <location>
        <begin position="65"/>
        <end position="95"/>
    </location>
</feature>
<dbReference type="EMBL" id="JBBCAQ010000032">
    <property type="protein sequence ID" value="KAK7584158.1"/>
    <property type="molecule type" value="Genomic_DNA"/>
</dbReference>
<evidence type="ECO:0000313" key="5">
    <source>
        <dbReference type="Proteomes" id="UP001367676"/>
    </source>
</evidence>
<name>A0AAN9TDA0_9HEMI</name>
<gene>
    <name evidence="4" type="ORF">V9T40_005121</name>
</gene>
<evidence type="ECO:0000313" key="4">
    <source>
        <dbReference type="EMBL" id="KAK7584158.1"/>
    </source>
</evidence>